<dbReference type="SUPFAM" id="SSF90229">
    <property type="entry name" value="CCCH zinc finger"/>
    <property type="match status" value="1"/>
</dbReference>
<evidence type="ECO:0000256" key="4">
    <source>
        <dbReference type="PROSITE-ProRule" id="PRU00723"/>
    </source>
</evidence>
<accession>A0A1Y2CTR3</accession>
<evidence type="ECO:0000313" key="7">
    <source>
        <dbReference type="EMBL" id="ORY50450.1"/>
    </source>
</evidence>
<feature type="zinc finger region" description="C3H1-type" evidence="4">
    <location>
        <begin position="197"/>
        <end position="225"/>
    </location>
</feature>
<keyword evidence="2 4" id="KW-0863">Zinc-finger</keyword>
<protein>
    <recommendedName>
        <fullName evidence="6">C3H1-type domain-containing protein</fullName>
    </recommendedName>
</protein>
<feature type="region of interest" description="Disordered" evidence="5">
    <location>
        <begin position="169"/>
        <end position="193"/>
    </location>
</feature>
<feature type="region of interest" description="Disordered" evidence="5">
    <location>
        <begin position="128"/>
        <end position="152"/>
    </location>
</feature>
<gene>
    <name evidence="7" type="ORF">BCR33DRAFT_713247</name>
</gene>
<dbReference type="Proteomes" id="UP000193642">
    <property type="component" value="Unassembled WGS sequence"/>
</dbReference>
<name>A0A1Y2CTR3_9FUNG</name>
<reference evidence="7 8" key="1">
    <citation type="submission" date="2016-07" db="EMBL/GenBank/DDBJ databases">
        <title>Pervasive Adenine N6-methylation of Active Genes in Fungi.</title>
        <authorList>
            <consortium name="DOE Joint Genome Institute"/>
            <person name="Mondo S.J."/>
            <person name="Dannebaum R.O."/>
            <person name="Kuo R.C."/>
            <person name="Labutti K."/>
            <person name="Haridas S."/>
            <person name="Kuo A."/>
            <person name="Salamov A."/>
            <person name="Ahrendt S.R."/>
            <person name="Lipzen A."/>
            <person name="Sullivan W."/>
            <person name="Andreopoulos W.B."/>
            <person name="Clum A."/>
            <person name="Lindquist E."/>
            <person name="Daum C."/>
            <person name="Ramamoorthy G.K."/>
            <person name="Gryganskyi A."/>
            <person name="Culley D."/>
            <person name="Magnuson J.K."/>
            <person name="James T.Y."/>
            <person name="O'Malley M.A."/>
            <person name="Stajich J.E."/>
            <person name="Spatafora J.W."/>
            <person name="Visel A."/>
            <person name="Grigoriev I.V."/>
        </authorList>
    </citation>
    <scope>NUCLEOTIDE SEQUENCE [LARGE SCALE GENOMIC DNA]</scope>
    <source>
        <strain evidence="7 8">JEL800</strain>
    </source>
</reference>
<evidence type="ECO:0000256" key="3">
    <source>
        <dbReference type="ARBA" id="ARBA00022833"/>
    </source>
</evidence>
<feature type="domain" description="C3H1-type" evidence="6">
    <location>
        <begin position="197"/>
        <end position="225"/>
    </location>
</feature>
<dbReference type="InterPro" id="IPR036855">
    <property type="entry name" value="Znf_CCCH_sf"/>
</dbReference>
<dbReference type="EMBL" id="MCGO01000007">
    <property type="protein sequence ID" value="ORY50450.1"/>
    <property type="molecule type" value="Genomic_DNA"/>
</dbReference>
<evidence type="ECO:0000313" key="8">
    <source>
        <dbReference type="Proteomes" id="UP000193642"/>
    </source>
</evidence>
<dbReference type="InterPro" id="IPR000571">
    <property type="entry name" value="Znf_CCCH"/>
</dbReference>
<dbReference type="AlphaFoldDB" id="A0A1Y2CTR3"/>
<comment type="caution">
    <text evidence="7">The sequence shown here is derived from an EMBL/GenBank/DDBJ whole genome shotgun (WGS) entry which is preliminary data.</text>
</comment>
<sequence length="487" mass="54731">MDTPSTRSTTPVVPPTGQDMLTMIYKRMIYLETKVVEQELDILQLKAEMGHMKELFRSQSTEVPSEAIATSSNLFFEGSHVVDDETESAWSEAGLDTEETDAVGNTTETVEDDDESNLQIQAHEVDQPEHNGELSHDTMPATAEPLPNLSHNNPVQYVPTRVSKASDILSRSGLSPSRKRVLSPDSTPSGTPKRITLVSKSICTNFAVKGSCSNGVRCKDRHECPICEGNHGVDSCQLAQFHRGNRCVYWNCGSGCMTGCKFDHKCLKCRDGAHPAYKCAGSKETKSMEPLKLSTAPLATTLKPPKLILRSITDATSVICKTFNYEGICSTDGCRWKHVCLSCNQPHSTRQCTKKPFFMEEYCSFLNCFGDCKRIDCQFKHTCLMCLMEFHGSVDCPKREQIPSQASSQTAPRRFVEPSRFMSDPTPVIERKRTELPQICKDYNYQVCQKTAGMCKFRHTCVICNEDHNIKICKYGCFQWRDYCSFW</sequence>
<dbReference type="PROSITE" id="PS50103">
    <property type="entry name" value="ZF_C3H1"/>
    <property type="match status" value="1"/>
</dbReference>
<dbReference type="GO" id="GO:0008270">
    <property type="term" value="F:zinc ion binding"/>
    <property type="evidence" value="ECO:0007669"/>
    <property type="project" value="UniProtKB-KW"/>
</dbReference>
<evidence type="ECO:0000256" key="1">
    <source>
        <dbReference type="ARBA" id="ARBA00022723"/>
    </source>
</evidence>
<keyword evidence="8" id="KW-1185">Reference proteome</keyword>
<organism evidence="7 8">
    <name type="scientific">Rhizoclosmatium globosum</name>
    <dbReference type="NCBI Taxonomy" id="329046"/>
    <lineage>
        <taxon>Eukaryota</taxon>
        <taxon>Fungi</taxon>
        <taxon>Fungi incertae sedis</taxon>
        <taxon>Chytridiomycota</taxon>
        <taxon>Chytridiomycota incertae sedis</taxon>
        <taxon>Chytridiomycetes</taxon>
        <taxon>Chytridiales</taxon>
        <taxon>Chytriomycetaceae</taxon>
        <taxon>Rhizoclosmatium</taxon>
    </lineage>
</organism>
<evidence type="ECO:0000256" key="2">
    <source>
        <dbReference type="ARBA" id="ARBA00022771"/>
    </source>
</evidence>
<proteinExistence type="predicted"/>
<keyword evidence="1 4" id="KW-0479">Metal-binding</keyword>
<evidence type="ECO:0000256" key="5">
    <source>
        <dbReference type="SAM" id="MobiDB-lite"/>
    </source>
</evidence>
<evidence type="ECO:0000259" key="6">
    <source>
        <dbReference type="PROSITE" id="PS50103"/>
    </source>
</evidence>
<keyword evidence="3 4" id="KW-0862">Zinc</keyword>